<dbReference type="Gene3D" id="3.90.1150.10">
    <property type="entry name" value="Aspartate Aminotransferase, domain 1"/>
    <property type="match status" value="1"/>
</dbReference>
<evidence type="ECO:0000256" key="5">
    <source>
        <dbReference type="ARBA" id="ARBA00023239"/>
    </source>
</evidence>
<evidence type="ECO:0000256" key="3">
    <source>
        <dbReference type="ARBA" id="ARBA00022793"/>
    </source>
</evidence>
<keyword evidence="7" id="KW-0808">Transferase</keyword>
<dbReference type="SUPFAM" id="SSF53383">
    <property type="entry name" value="PLP-dependent transferases"/>
    <property type="match status" value="1"/>
</dbReference>
<evidence type="ECO:0000256" key="1">
    <source>
        <dbReference type="ARBA" id="ARBA00001933"/>
    </source>
</evidence>
<dbReference type="InterPro" id="IPR010977">
    <property type="entry name" value="Aromatic_deC"/>
</dbReference>
<evidence type="ECO:0000313" key="7">
    <source>
        <dbReference type="EMBL" id="MEJ2904880.1"/>
    </source>
</evidence>
<comment type="caution">
    <text evidence="7">The sequence shown here is derived from an EMBL/GenBank/DDBJ whole genome shotgun (WGS) entry which is preliminary data.</text>
</comment>
<keyword evidence="5 6" id="KW-0456">Lyase</keyword>
<gene>
    <name evidence="7" type="ORF">WAE58_20715</name>
</gene>
<dbReference type="RefSeq" id="WP_288882684.1">
    <property type="nucleotide sequence ID" value="NZ_CBFGNQ010000008.1"/>
</dbReference>
<proteinExistence type="inferred from homology"/>
<organism evidence="7 8">
    <name type="scientific">Pedobacter panaciterrae</name>
    <dbReference type="NCBI Taxonomy" id="363849"/>
    <lineage>
        <taxon>Bacteria</taxon>
        <taxon>Pseudomonadati</taxon>
        <taxon>Bacteroidota</taxon>
        <taxon>Sphingobacteriia</taxon>
        <taxon>Sphingobacteriales</taxon>
        <taxon>Sphingobacteriaceae</taxon>
        <taxon>Pedobacter</taxon>
    </lineage>
</organism>
<keyword evidence="3" id="KW-0210">Decarboxylase</keyword>
<dbReference type="GO" id="GO:0008483">
    <property type="term" value="F:transaminase activity"/>
    <property type="evidence" value="ECO:0007669"/>
    <property type="project" value="UniProtKB-KW"/>
</dbReference>
<dbReference type="Proteomes" id="UP001378956">
    <property type="component" value="Unassembled WGS sequence"/>
</dbReference>
<comment type="similarity">
    <text evidence="2 6">Belongs to the group II decarboxylase family.</text>
</comment>
<dbReference type="PANTHER" id="PTHR11999">
    <property type="entry name" value="GROUP II PYRIDOXAL-5-PHOSPHATE DECARBOXYLASE"/>
    <property type="match status" value="1"/>
</dbReference>
<dbReference type="PRINTS" id="PR00800">
    <property type="entry name" value="YHDCRBOXLASE"/>
</dbReference>
<dbReference type="Gene3D" id="1.20.1340.10">
    <property type="entry name" value="dopa decarboxylase, N-terminal domain"/>
    <property type="match status" value="1"/>
</dbReference>
<dbReference type="Pfam" id="PF00282">
    <property type="entry name" value="Pyridoxal_deC"/>
    <property type="match status" value="1"/>
</dbReference>
<dbReference type="InterPro" id="IPR015421">
    <property type="entry name" value="PyrdxlP-dep_Trfase_major"/>
</dbReference>
<protein>
    <submittedName>
        <fullName evidence="7">Aminotransferase class V-fold PLP-dependent enzyme</fullName>
    </submittedName>
</protein>
<keyword evidence="4 6" id="KW-0663">Pyridoxal phosphate</keyword>
<dbReference type="EMBL" id="JBBEUB010000008">
    <property type="protein sequence ID" value="MEJ2904880.1"/>
    <property type="molecule type" value="Genomic_DNA"/>
</dbReference>
<keyword evidence="8" id="KW-1185">Reference proteome</keyword>
<dbReference type="InterPro" id="IPR021115">
    <property type="entry name" value="Pyridoxal-P_BS"/>
</dbReference>
<evidence type="ECO:0000313" key="8">
    <source>
        <dbReference type="Proteomes" id="UP001378956"/>
    </source>
</evidence>
<sequence length="484" mass="53691">MKEQSLDPENWHQMRKLGHQVIDDVIDLLCNIGHVPVWNEVPQEVKNTLSTDLPQFPTTANDVYVEFLRTILPYPKGNIHPRFFAWVQGGGTPLGAFADLLASAMNPNVTIGEHSAMYVDQQVVKWCKQLMGFPETSSGLLVSGGSMANITALTVARNHKAGYDVRTNGLYGSPAALVLYCSVETHSCVLKAAEILGLGKNSVRLIGVDKQYRIKIKDLEKQIQTDLKTGFSPFCVVATVGTVNTGAIDPLKSIRDICRTYQLWFHIDGAYGAPAKLTGSHKQRLRYIEDADSVAFDLHKWFQAPYEAGCVLIKDQEVHRAAFSFTPKYLMNEMEGLAGGLDPITNYGFELSRGFKALKVWMSFKEHGIKKITRQIVQNLRQAKHLGLLITRNPELELMAPISLSIVCYRFIRQGISQSEANALNRELLIKLQVSGIASPSSTILGGAYCIRVCILNHRTKTSDIELLVAQSIKIGYSISEAIK</sequence>
<reference evidence="7 8" key="1">
    <citation type="submission" date="2024-03" db="EMBL/GenBank/DDBJ databases">
        <title>Sequence of Lycoming College Course Isolates.</title>
        <authorList>
            <person name="Plotts O."/>
            <person name="Newman J."/>
        </authorList>
    </citation>
    <scope>NUCLEOTIDE SEQUENCE [LARGE SCALE GENOMIC DNA]</scope>
    <source>
        <strain evidence="7 8">CJB-3</strain>
    </source>
</reference>
<dbReference type="Gene3D" id="3.40.640.10">
    <property type="entry name" value="Type I PLP-dependent aspartate aminotransferase-like (Major domain)"/>
    <property type="match status" value="1"/>
</dbReference>
<name>A0ABU8NRK2_9SPHI</name>
<dbReference type="InterPro" id="IPR015422">
    <property type="entry name" value="PyrdxlP-dep_Trfase_small"/>
</dbReference>
<dbReference type="InterPro" id="IPR015424">
    <property type="entry name" value="PyrdxlP-dep_Trfase"/>
</dbReference>
<evidence type="ECO:0000256" key="2">
    <source>
        <dbReference type="ARBA" id="ARBA00009533"/>
    </source>
</evidence>
<dbReference type="InterPro" id="IPR002129">
    <property type="entry name" value="PyrdxlP-dep_de-COase"/>
</dbReference>
<comment type="cofactor">
    <cofactor evidence="1 6">
        <name>pyridoxal 5'-phosphate</name>
        <dbReference type="ChEBI" id="CHEBI:597326"/>
    </cofactor>
</comment>
<evidence type="ECO:0000256" key="6">
    <source>
        <dbReference type="RuleBase" id="RU000382"/>
    </source>
</evidence>
<evidence type="ECO:0000256" key="4">
    <source>
        <dbReference type="ARBA" id="ARBA00022898"/>
    </source>
</evidence>
<dbReference type="PANTHER" id="PTHR11999:SF70">
    <property type="entry name" value="MIP05841P"/>
    <property type="match status" value="1"/>
</dbReference>
<dbReference type="PROSITE" id="PS00392">
    <property type="entry name" value="DDC_GAD_HDC_YDC"/>
    <property type="match status" value="1"/>
</dbReference>
<accession>A0ABU8NRK2</accession>
<keyword evidence="7" id="KW-0032">Aminotransferase</keyword>